<gene>
    <name evidence="2" type="ORF">ACFOKA_03710</name>
</gene>
<dbReference type="Gene3D" id="2.60.120.10">
    <property type="entry name" value="Jelly Rolls"/>
    <property type="match status" value="1"/>
</dbReference>
<proteinExistence type="predicted"/>
<evidence type="ECO:0000313" key="3">
    <source>
        <dbReference type="Proteomes" id="UP001595444"/>
    </source>
</evidence>
<comment type="caution">
    <text evidence="2">The sequence shown here is derived from an EMBL/GenBank/DDBJ whole genome shotgun (WGS) entry which is preliminary data.</text>
</comment>
<dbReference type="EMBL" id="JBHRSL010000002">
    <property type="protein sequence ID" value="MFC3051008.1"/>
    <property type="molecule type" value="Genomic_DNA"/>
</dbReference>
<dbReference type="PANTHER" id="PTHR40943:SF2">
    <property type="entry name" value="(S)-UREIDOGLYCINE AMINOHYDROLASE CUPIN DOMAIN-CONTAINING PROTEIN"/>
    <property type="match status" value="1"/>
</dbReference>
<sequence length="118" mass="13212">MPIINLAGCKVTPEKSLPAPEKILSGHPVQETENLYTDAKEKVFVGYWSSDIGKWSIDCTGDEEYCHILYGKVCLTDDADGKKVTFVEGDQFIIPEGFKGTWETIEKCKKLYFITNVG</sequence>
<name>A0ABV7D1H4_9PROT</name>
<dbReference type="Pfam" id="PF05899">
    <property type="entry name" value="Cupin_3"/>
    <property type="match status" value="1"/>
</dbReference>
<dbReference type="PANTHER" id="PTHR40943">
    <property type="entry name" value="CYTOPLASMIC PROTEIN-RELATED"/>
    <property type="match status" value="1"/>
</dbReference>
<keyword evidence="3" id="KW-1185">Reference proteome</keyword>
<evidence type="ECO:0000259" key="1">
    <source>
        <dbReference type="Pfam" id="PF05899"/>
    </source>
</evidence>
<organism evidence="2 3">
    <name type="scientific">Kordiimonas pumila</name>
    <dbReference type="NCBI Taxonomy" id="2161677"/>
    <lineage>
        <taxon>Bacteria</taxon>
        <taxon>Pseudomonadati</taxon>
        <taxon>Pseudomonadota</taxon>
        <taxon>Alphaproteobacteria</taxon>
        <taxon>Kordiimonadales</taxon>
        <taxon>Kordiimonadaceae</taxon>
        <taxon>Kordiimonas</taxon>
    </lineage>
</organism>
<dbReference type="SUPFAM" id="SSF51182">
    <property type="entry name" value="RmlC-like cupins"/>
    <property type="match status" value="1"/>
</dbReference>
<dbReference type="RefSeq" id="WP_194212196.1">
    <property type="nucleotide sequence ID" value="NZ_CP061205.1"/>
</dbReference>
<dbReference type="InterPro" id="IPR014710">
    <property type="entry name" value="RmlC-like_jellyroll"/>
</dbReference>
<dbReference type="Proteomes" id="UP001595444">
    <property type="component" value="Unassembled WGS sequence"/>
</dbReference>
<accession>A0ABV7D1H4</accession>
<protein>
    <submittedName>
        <fullName evidence="2">Cupin domain-containing protein</fullName>
    </submittedName>
</protein>
<dbReference type="InterPro" id="IPR008579">
    <property type="entry name" value="UGlyAH_Cupin_dom"/>
</dbReference>
<dbReference type="InterPro" id="IPR011051">
    <property type="entry name" value="RmlC_Cupin_sf"/>
</dbReference>
<reference evidence="3" key="1">
    <citation type="journal article" date="2019" name="Int. J. Syst. Evol. Microbiol.">
        <title>The Global Catalogue of Microorganisms (GCM) 10K type strain sequencing project: providing services to taxonomists for standard genome sequencing and annotation.</title>
        <authorList>
            <consortium name="The Broad Institute Genomics Platform"/>
            <consortium name="The Broad Institute Genome Sequencing Center for Infectious Disease"/>
            <person name="Wu L."/>
            <person name="Ma J."/>
        </authorList>
    </citation>
    <scope>NUCLEOTIDE SEQUENCE [LARGE SCALE GENOMIC DNA]</scope>
    <source>
        <strain evidence="3">KCTC 62164</strain>
    </source>
</reference>
<dbReference type="CDD" id="cd02227">
    <property type="entry name" value="cupin_TM1112-like"/>
    <property type="match status" value="1"/>
</dbReference>
<evidence type="ECO:0000313" key="2">
    <source>
        <dbReference type="EMBL" id="MFC3051008.1"/>
    </source>
</evidence>
<feature type="domain" description="(S)-ureidoglycine aminohydrolase cupin" evidence="1">
    <location>
        <begin position="43"/>
        <end position="112"/>
    </location>
</feature>